<dbReference type="HOGENOM" id="CLU_034788_7_0_1"/>
<gene>
    <name evidence="8" type="ORF">LOTGIDRAFT_94557</name>
</gene>
<dbReference type="PANTHER" id="PTHR10361">
    <property type="entry name" value="SODIUM-BILE ACID COTRANSPORTER"/>
    <property type="match status" value="1"/>
</dbReference>
<dbReference type="InterPro" id="IPR002657">
    <property type="entry name" value="BilAc:Na_symport/Acr3"/>
</dbReference>
<feature type="transmembrane region" description="Helical" evidence="7">
    <location>
        <begin position="273"/>
        <end position="295"/>
    </location>
</feature>
<dbReference type="Proteomes" id="UP000030746">
    <property type="component" value="Unassembled WGS sequence"/>
</dbReference>
<dbReference type="EMBL" id="KB201701">
    <property type="protein sequence ID" value="ESO95070.1"/>
    <property type="molecule type" value="Genomic_DNA"/>
</dbReference>
<reference evidence="8 9" key="1">
    <citation type="journal article" date="2013" name="Nature">
        <title>Insights into bilaterian evolution from three spiralian genomes.</title>
        <authorList>
            <person name="Simakov O."/>
            <person name="Marletaz F."/>
            <person name="Cho S.J."/>
            <person name="Edsinger-Gonzales E."/>
            <person name="Havlak P."/>
            <person name="Hellsten U."/>
            <person name="Kuo D.H."/>
            <person name="Larsson T."/>
            <person name="Lv J."/>
            <person name="Arendt D."/>
            <person name="Savage R."/>
            <person name="Osoegawa K."/>
            <person name="de Jong P."/>
            <person name="Grimwood J."/>
            <person name="Chapman J.A."/>
            <person name="Shapiro H."/>
            <person name="Aerts A."/>
            <person name="Otillar R.P."/>
            <person name="Terry A.Y."/>
            <person name="Boore J.L."/>
            <person name="Grigoriev I.V."/>
            <person name="Lindberg D.R."/>
            <person name="Seaver E.C."/>
            <person name="Weisblat D.A."/>
            <person name="Putnam N.H."/>
            <person name="Rokhsar D.S."/>
        </authorList>
    </citation>
    <scope>NUCLEOTIDE SEQUENCE [LARGE SCALE GENOMIC DNA]</scope>
</reference>
<dbReference type="STRING" id="225164.V4AK12"/>
<comment type="similarity">
    <text evidence="2">Belongs to the bile acid:sodium symporter (BASS) (TC 2.A.28) family.</text>
</comment>
<evidence type="ECO:0000256" key="6">
    <source>
        <dbReference type="ARBA" id="ARBA00023136"/>
    </source>
</evidence>
<evidence type="ECO:0000313" key="8">
    <source>
        <dbReference type="EMBL" id="ESO95070.1"/>
    </source>
</evidence>
<feature type="transmembrane region" description="Helical" evidence="7">
    <location>
        <begin position="50"/>
        <end position="75"/>
    </location>
</feature>
<dbReference type="GeneID" id="20253007"/>
<dbReference type="GO" id="GO:0015293">
    <property type="term" value="F:symporter activity"/>
    <property type="evidence" value="ECO:0007669"/>
    <property type="project" value="UniProtKB-KW"/>
</dbReference>
<dbReference type="AlphaFoldDB" id="V4AK12"/>
<feature type="transmembrane region" description="Helical" evidence="7">
    <location>
        <begin position="81"/>
        <end position="103"/>
    </location>
</feature>
<proteinExistence type="inferred from homology"/>
<dbReference type="PANTHER" id="PTHR10361:SF28">
    <property type="entry name" value="P3 PROTEIN-RELATED"/>
    <property type="match status" value="1"/>
</dbReference>
<protein>
    <submittedName>
        <fullName evidence="8">Uncharacterized protein</fullName>
    </submittedName>
</protein>
<accession>V4AK12</accession>
<feature type="transmembrane region" description="Helical" evidence="7">
    <location>
        <begin position="151"/>
        <end position="170"/>
    </location>
</feature>
<dbReference type="RefSeq" id="XP_009054159.1">
    <property type="nucleotide sequence ID" value="XM_009055911.1"/>
</dbReference>
<keyword evidence="4" id="KW-0769">Symport</keyword>
<keyword evidence="9" id="KW-1185">Reference proteome</keyword>
<evidence type="ECO:0000256" key="7">
    <source>
        <dbReference type="SAM" id="Phobius"/>
    </source>
</evidence>
<comment type="subcellular location">
    <subcellularLocation>
        <location evidence="1">Membrane</location>
        <topology evidence="1">Multi-pass membrane protein</topology>
    </subcellularLocation>
</comment>
<keyword evidence="6 7" id="KW-0472">Membrane</keyword>
<dbReference type="Pfam" id="PF01758">
    <property type="entry name" value="SBF"/>
    <property type="match status" value="1"/>
</dbReference>
<sequence>YKSYEVITSREERIVDTIFNVVVILLVVIANVAMGCKVELHVVKETLRRPLAPAIGMFSQFLVMPAISFLIVYLIDMEPGIALGYFALGCSPGGSASNVYTYLFGGEVSLSVTMTLVSTLASLGLIPLWLFTVGQKVIYKGTTMNIPFSNIFISLTGLLVPVVIGIIIQKKKPSWAKKLVKLVKPIIVIFLLFVFTVGVYANLYIFDLLDPMILLAGALIPYGGFFLGFLIAFVARQPKKNIITIAIETGIQNTGIPIVLLKNSLGPPESDMSIVGPVASAIFTPLPLVFVLIALEIRKR</sequence>
<evidence type="ECO:0000256" key="3">
    <source>
        <dbReference type="ARBA" id="ARBA00022692"/>
    </source>
</evidence>
<feature type="non-terminal residue" evidence="8">
    <location>
        <position position="1"/>
    </location>
</feature>
<keyword evidence="3 7" id="KW-0812">Transmembrane</keyword>
<dbReference type="InterPro" id="IPR004710">
    <property type="entry name" value="Bilac:Na_transpt"/>
</dbReference>
<dbReference type="OMA" id="AWMAHFR"/>
<evidence type="ECO:0000256" key="1">
    <source>
        <dbReference type="ARBA" id="ARBA00004141"/>
    </source>
</evidence>
<evidence type="ECO:0000256" key="5">
    <source>
        <dbReference type="ARBA" id="ARBA00022989"/>
    </source>
</evidence>
<evidence type="ECO:0000256" key="4">
    <source>
        <dbReference type="ARBA" id="ARBA00022847"/>
    </source>
</evidence>
<feature type="transmembrane region" description="Helical" evidence="7">
    <location>
        <begin position="212"/>
        <end position="235"/>
    </location>
</feature>
<feature type="transmembrane region" description="Helical" evidence="7">
    <location>
        <begin position="110"/>
        <end position="131"/>
    </location>
</feature>
<feature type="transmembrane region" description="Helical" evidence="7">
    <location>
        <begin position="182"/>
        <end position="206"/>
    </location>
</feature>
<keyword evidence="5 7" id="KW-1133">Transmembrane helix</keyword>
<evidence type="ECO:0000313" key="9">
    <source>
        <dbReference type="Proteomes" id="UP000030746"/>
    </source>
</evidence>
<evidence type="ECO:0000256" key="2">
    <source>
        <dbReference type="ARBA" id="ARBA00006528"/>
    </source>
</evidence>
<name>V4AK12_LOTGI</name>
<dbReference type="CTD" id="20253007"/>
<keyword evidence="4" id="KW-0813">Transport</keyword>
<dbReference type="GO" id="GO:0016020">
    <property type="term" value="C:membrane"/>
    <property type="evidence" value="ECO:0007669"/>
    <property type="project" value="UniProtKB-SubCell"/>
</dbReference>
<dbReference type="OrthoDB" id="203097at2759"/>
<organism evidence="8 9">
    <name type="scientific">Lottia gigantea</name>
    <name type="common">Giant owl limpet</name>
    <dbReference type="NCBI Taxonomy" id="225164"/>
    <lineage>
        <taxon>Eukaryota</taxon>
        <taxon>Metazoa</taxon>
        <taxon>Spiralia</taxon>
        <taxon>Lophotrochozoa</taxon>
        <taxon>Mollusca</taxon>
        <taxon>Gastropoda</taxon>
        <taxon>Patellogastropoda</taxon>
        <taxon>Lottioidea</taxon>
        <taxon>Lottiidae</taxon>
        <taxon>Lottia</taxon>
    </lineage>
</organism>
<dbReference type="InterPro" id="IPR038770">
    <property type="entry name" value="Na+/solute_symporter_sf"/>
</dbReference>
<feature type="non-terminal residue" evidence="8">
    <location>
        <position position="300"/>
    </location>
</feature>
<dbReference type="KEGG" id="lgi:LOTGIDRAFT_94557"/>
<feature type="transmembrane region" description="Helical" evidence="7">
    <location>
        <begin position="18"/>
        <end position="38"/>
    </location>
</feature>
<dbReference type="Gene3D" id="1.20.1530.20">
    <property type="match status" value="1"/>
</dbReference>